<organism evidence="7 8">
    <name type="scientific">Aspergillus phoenicis ATCC 13157</name>
    <dbReference type="NCBI Taxonomy" id="1353007"/>
    <lineage>
        <taxon>Eukaryota</taxon>
        <taxon>Fungi</taxon>
        <taxon>Dikarya</taxon>
        <taxon>Ascomycota</taxon>
        <taxon>Pezizomycotina</taxon>
        <taxon>Eurotiomycetes</taxon>
        <taxon>Eurotiomycetidae</taxon>
        <taxon>Eurotiales</taxon>
        <taxon>Aspergillaceae</taxon>
        <taxon>Aspergillus</taxon>
    </lineage>
</organism>
<feature type="compositionally biased region" description="Polar residues" evidence="5">
    <location>
        <begin position="17"/>
        <end position="28"/>
    </location>
</feature>
<reference evidence="7 8" key="1">
    <citation type="submission" date="2018-07" db="EMBL/GenBank/DDBJ databases">
        <title>Section-level genome sequencing of Aspergillus section Nigri to investigate inter- and intra-species variation.</title>
        <authorList>
            <consortium name="DOE Joint Genome Institute"/>
            <person name="Vesth T.C."/>
            <person name="Nybo J.L."/>
            <person name="Theobald S."/>
            <person name="Frisvad J.C."/>
            <person name="Larsen T.O."/>
            <person name="Nielsen K.F."/>
            <person name="Hoof J.B."/>
            <person name="Brandl J."/>
            <person name="Salamov A."/>
            <person name="Riley R."/>
            <person name="Gladden J.M."/>
            <person name="Phatale P."/>
            <person name="Nielsen M.T."/>
            <person name="Lyhne E.K."/>
            <person name="Kogle M.E."/>
            <person name="Strasser K."/>
            <person name="McDonnell E."/>
            <person name="Barry K."/>
            <person name="Clum A."/>
            <person name="Chen C."/>
            <person name="Nolan M."/>
            <person name="Sandor L."/>
            <person name="Kuo A."/>
            <person name="Lipzen A."/>
            <person name="Hainaut M."/>
            <person name="Drula E."/>
            <person name="Tsang A."/>
            <person name="Magnuson J.K."/>
            <person name="Henrissat B."/>
            <person name="Wiebenga A."/>
            <person name="Simmons B.A."/>
            <person name="Makela M.R."/>
            <person name="De vries R.P."/>
            <person name="Grigoriev I.V."/>
            <person name="Mortensen U.H."/>
            <person name="Baker S.E."/>
            <person name="Andersen M.R."/>
        </authorList>
    </citation>
    <scope>NUCLEOTIDE SEQUENCE [LARGE SCALE GENOMIC DNA]</scope>
    <source>
        <strain evidence="7 8">ATCC 13157</strain>
    </source>
</reference>
<sequence>MTRTSSLDTQPPAPKQLSANTPEVSTGTCDPRHHPTTSTASSPLSTAAWTGRLKVPSFLYPCQQPIHPITRPHVPLSHRKAYHRQPPEPRQPATPDSSSLSHPRGCSNHITPFKMKPVVSALNAWSCVVISVFAIVILSVLGSLYKSEHPGFTGSEGEPEDGAAVAASIFTAVLVYIVCLISRILTFLDWNGRDKKRNTEEEKRWIANRLINRIGFLRVLRFPGLLAHEGPEGRRYIVELNDIQQHCFANSRLA</sequence>
<evidence type="ECO:0000256" key="2">
    <source>
        <dbReference type="ARBA" id="ARBA00022692"/>
    </source>
</evidence>
<feature type="transmembrane region" description="Helical" evidence="6">
    <location>
        <begin position="165"/>
        <end position="188"/>
    </location>
</feature>
<evidence type="ECO:0000256" key="1">
    <source>
        <dbReference type="ARBA" id="ARBA00004370"/>
    </source>
</evidence>
<feature type="region of interest" description="Disordered" evidence="5">
    <location>
        <begin position="77"/>
        <end position="105"/>
    </location>
</feature>
<evidence type="ECO:0000256" key="3">
    <source>
        <dbReference type="ARBA" id="ARBA00022989"/>
    </source>
</evidence>
<accession>A0A370PCZ5</accession>
<evidence type="ECO:0000313" key="7">
    <source>
        <dbReference type="EMBL" id="RDK40068.1"/>
    </source>
</evidence>
<dbReference type="Proteomes" id="UP000254937">
    <property type="component" value="Unassembled WGS sequence"/>
</dbReference>
<evidence type="ECO:0000256" key="5">
    <source>
        <dbReference type="SAM" id="MobiDB-lite"/>
    </source>
</evidence>
<feature type="transmembrane region" description="Helical" evidence="6">
    <location>
        <begin position="122"/>
        <end position="145"/>
    </location>
</feature>
<feature type="region of interest" description="Disordered" evidence="5">
    <location>
        <begin position="1"/>
        <end position="45"/>
    </location>
</feature>
<keyword evidence="8" id="KW-1185">Reference proteome</keyword>
<dbReference type="AlphaFoldDB" id="A0A370PCZ5"/>
<gene>
    <name evidence="7" type="ORF">M752DRAFT_48003</name>
</gene>
<dbReference type="GO" id="GO:0016020">
    <property type="term" value="C:membrane"/>
    <property type="evidence" value="ECO:0007669"/>
    <property type="project" value="UniProtKB-SubCell"/>
</dbReference>
<evidence type="ECO:0000313" key="8">
    <source>
        <dbReference type="Proteomes" id="UP000254937"/>
    </source>
</evidence>
<feature type="compositionally biased region" description="Low complexity" evidence="5">
    <location>
        <begin position="36"/>
        <end position="45"/>
    </location>
</feature>
<keyword evidence="3 6" id="KW-1133">Transmembrane helix</keyword>
<keyword evidence="4 6" id="KW-0472">Membrane</keyword>
<dbReference type="EMBL" id="KZ851859">
    <property type="protein sequence ID" value="RDK40068.1"/>
    <property type="molecule type" value="Genomic_DNA"/>
</dbReference>
<evidence type="ECO:0000256" key="6">
    <source>
        <dbReference type="SAM" id="Phobius"/>
    </source>
</evidence>
<evidence type="ECO:0000256" key="4">
    <source>
        <dbReference type="ARBA" id="ARBA00023136"/>
    </source>
</evidence>
<comment type="subcellular location">
    <subcellularLocation>
        <location evidence="1">Membrane</location>
    </subcellularLocation>
</comment>
<dbReference type="InterPro" id="IPR056552">
    <property type="entry name" value="Ribonucl_Kappa"/>
</dbReference>
<name>A0A370PCZ5_ASPPH</name>
<proteinExistence type="predicted"/>
<protein>
    <submittedName>
        <fullName evidence="7">Uncharacterized protein</fullName>
    </submittedName>
</protein>
<keyword evidence="2 6" id="KW-0812">Transmembrane</keyword>
<dbReference type="Pfam" id="PF23489">
    <property type="entry name" value="V-ATPase_su_f"/>
    <property type="match status" value="1"/>
</dbReference>